<evidence type="ECO:0000256" key="6">
    <source>
        <dbReference type="ARBA" id="ARBA00023014"/>
    </source>
</evidence>
<dbReference type="PANTHER" id="PTHR36923">
    <property type="entry name" value="FERREDOXIN"/>
    <property type="match status" value="1"/>
</dbReference>
<dbReference type="EMBL" id="CP012150">
    <property type="protein sequence ID" value="AKS33247.1"/>
    <property type="molecule type" value="Genomic_DNA"/>
</dbReference>
<dbReference type="Pfam" id="PF13459">
    <property type="entry name" value="Fer4_15"/>
    <property type="match status" value="1"/>
</dbReference>
<dbReference type="STRING" id="134601.AFA91_16510"/>
<keyword evidence="4" id="KW-0249">Electron transport</keyword>
<evidence type="ECO:0000256" key="5">
    <source>
        <dbReference type="ARBA" id="ARBA00023004"/>
    </source>
</evidence>
<dbReference type="KEGG" id="mgo:AFA91_16510"/>
<evidence type="ECO:0000256" key="4">
    <source>
        <dbReference type="ARBA" id="ARBA00022982"/>
    </source>
</evidence>
<dbReference type="Proteomes" id="UP000062255">
    <property type="component" value="Chromosome"/>
</dbReference>
<keyword evidence="7" id="KW-0003">3Fe-4S</keyword>
<keyword evidence="2" id="KW-0813">Transport</keyword>
<dbReference type="SUPFAM" id="SSF54862">
    <property type="entry name" value="4Fe-4S ferredoxins"/>
    <property type="match status" value="1"/>
</dbReference>
<dbReference type="InterPro" id="IPR051269">
    <property type="entry name" value="Fe-S_cluster_ET"/>
</dbReference>
<dbReference type="GO" id="GO:0046872">
    <property type="term" value="F:metal ion binding"/>
    <property type="evidence" value="ECO:0007669"/>
    <property type="project" value="UniProtKB-KW"/>
</dbReference>
<evidence type="ECO:0000256" key="3">
    <source>
        <dbReference type="ARBA" id="ARBA00022723"/>
    </source>
</evidence>
<keyword evidence="5" id="KW-0408">Iron</keyword>
<evidence type="ECO:0000313" key="9">
    <source>
        <dbReference type="Proteomes" id="UP000062255"/>
    </source>
</evidence>
<keyword evidence="6" id="KW-0411">Iron-sulfur</keyword>
<protein>
    <submittedName>
        <fullName evidence="8">Ferredoxin</fullName>
    </submittedName>
</protein>
<dbReference type="GO" id="GO:0051538">
    <property type="term" value="F:3 iron, 4 sulfur cluster binding"/>
    <property type="evidence" value="ECO:0007669"/>
    <property type="project" value="UniProtKB-KW"/>
</dbReference>
<reference evidence="8 9" key="1">
    <citation type="submission" date="2015-07" db="EMBL/GenBank/DDBJ databases">
        <title>Complete genome sequence of Mycobacterium goodii X7B, a facultative thermophilic biodesulfurizing bacterium.</title>
        <authorList>
            <person name="Yu B."/>
            <person name="Li F."/>
            <person name="Xu P."/>
        </authorList>
    </citation>
    <scope>NUCLEOTIDE SEQUENCE [LARGE SCALE GENOMIC DNA]</scope>
    <source>
        <strain evidence="8 9">X7B</strain>
    </source>
</reference>
<sequence>MTKKIHVDFGLCESNGVCMGVIPEVFDLDEQDYLHVLCDEVTPQIEERVREAVRQCPRQAISIDEV</sequence>
<keyword evidence="3" id="KW-0479">Metal-binding</keyword>
<evidence type="ECO:0000256" key="7">
    <source>
        <dbReference type="ARBA" id="ARBA00023291"/>
    </source>
</evidence>
<evidence type="ECO:0000313" key="8">
    <source>
        <dbReference type="EMBL" id="AKS33247.1"/>
    </source>
</evidence>
<comment type="cofactor">
    <cofactor evidence="1">
        <name>[3Fe-4S] cluster</name>
        <dbReference type="ChEBI" id="CHEBI:21137"/>
    </cofactor>
</comment>
<dbReference type="PANTHER" id="PTHR36923:SF3">
    <property type="entry name" value="FERREDOXIN"/>
    <property type="match status" value="1"/>
</dbReference>
<evidence type="ECO:0000256" key="1">
    <source>
        <dbReference type="ARBA" id="ARBA00001927"/>
    </source>
</evidence>
<name>A0A0K0X797_MYCGD</name>
<gene>
    <name evidence="8" type="ORF">AFA91_16510</name>
</gene>
<dbReference type="AlphaFoldDB" id="A0A0K0X797"/>
<evidence type="ECO:0000256" key="2">
    <source>
        <dbReference type="ARBA" id="ARBA00022448"/>
    </source>
</evidence>
<organism evidence="8 9">
    <name type="scientific">Mycolicibacterium goodii</name>
    <name type="common">Mycobacterium goodii</name>
    <dbReference type="NCBI Taxonomy" id="134601"/>
    <lineage>
        <taxon>Bacteria</taxon>
        <taxon>Bacillati</taxon>
        <taxon>Actinomycetota</taxon>
        <taxon>Actinomycetes</taxon>
        <taxon>Mycobacteriales</taxon>
        <taxon>Mycobacteriaceae</taxon>
        <taxon>Mycolicibacterium</taxon>
    </lineage>
</organism>
<accession>A0A0K0X797</accession>
<dbReference type="OrthoDB" id="3215002at2"/>
<dbReference type="RefSeq" id="WP_049745668.1">
    <property type="nucleotide sequence ID" value="NZ_CP012150.1"/>
</dbReference>
<dbReference type="PATRIC" id="fig|134601.6.peg.3426"/>
<dbReference type="Gene3D" id="3.30.70.20">
    <property type="match status" value="1"/>
</dbReference>
<proteinExistence type="predicted"/>